<feature type="compositionally biased region" description="Basic and acidic residues" evidence="1">
    <location>
        <begin position="684"/>
        <end position="710"/>
    </location>
</feature>
<keyword evidence="4" id="KW-1185">Reference proteome</keyword>
<evidence type="ECO:0000256" key="2">
    <source>
        <dbReference type="SAM" id="SignalP"/>
    </source>
</evidence>
<dbReference type="InterPro" id="IPR010816">
    <property type="entry name" value="Het-C"/>
</dbReference>
<dbReference type="PANTHER" id="PTHR14905">
    <property type="entry name" value="NG37"/>
    <property type="match status" value="1"/>
</dbReference>
<protein>
    <recommendedName>
        <fullName evidence="5">HET-C domain protein HetC</fullName>
    </recommendedName>
</protein>
<feature type="compositionally biased region" description="Gly residues" evidence="1">
    <location>
        <begin position="585"/>
        <end position="604"/>
    </location>
</feature>
<evidence type="ECO:0000313" key="3">
    <source>
        <dbReference type="EMBL" id="KAJ5246380.1"/>
    </source>
</evidence>
<dbReference type="Proteomes" id="UP001150941">
    <property type="component" value="Unassembled WGS sequence"/>
</dbReference>
<accession>A0A9W9PGK2</accession>
<name>A0A9W9PGK2_9EURO</name>
<dbReference type="RefSeq" id="XP_058333801.1">
    <property type="nucleotide sequence ID" value="XM_058470660.1"/>
</dbReference>
<evidence type="ECO:0000313" key="4">
    <source>
        <dbReference type="Proteomes" id="UP001150941"/>
    </source>
</evidence>
<dbReference type="EMBL" id="JAPQKS010000002">
    <property type="protein sequence ID" value="KAJ5246380.1"/>
    <property type="molecule type" value="Genomic_DNA"/>
</dbReference>
<reference evidence="3" key="1">
    <citation type="submission" date="2022-11" db="EMBL/GenBank/DDBJ databases">
        <authorList>
            <person name="Petersen C."/>
        </authorList>
    </citation>
    <scope>NUCLEOTIDE SEQUENCE</scope>
    <source>
        <strain evidence="3">IBT 19713</strain>
    </source>
</reference>
<dbReference type="PANTHER" id="PTHR14905:SF7">
    <property type="entry name" value="VON WILLEBRAND FACTOR A DOMAIN-CONTAINING PROTEIN 7"/>
    <property type="match status" value="1"/>
</dbReference>
<reference evidence="3" key="2">
    <citation type="journal article" date="2023" name="IMA Fungus">
        <title>Comparative genomic study of the Penicillium genus elucidates a diverse pangenome and 15 lateral gene transfer events.</title>
        <authorList>
            <person name="Petersen C."/>
            <person name="Sorensen T."/>
            <person name="Nielsen M.R."/>
            <person name="Sondergaard T.E."/>
            <person name="Sorensen J.L."/>
            <person name="Fitzpatrick D.A."/>
            <person name="Frisvad J.C."/>
            <person name="Nielsen K.L."/>
        </authorList>
    </citation>
    <scope>NUCLEOTIDE SEQUENCE</scope>
    <source>
        <strain evidence="3">IBT 19713</strain>
    </source>
</reference>
<feature type="signal peptide" evidence="2">
    <location>
        <begin position="1"/>
        <end position="22"/>
    </location>
</feature>
<proteinExistence type="predicted"/>
<dbReference type="GeneID" id="83197963"/>
<sequence>MPLLRAGLPVLCLLFLLPQVHAFGAGNIASISAVEGKNWRHGDIEDMLKTIAFIAGHKWTSTMIKRVYFGNWLRDYSQAMDVGTLKSLQADAIRIIVWVLSFLTFGYATGEFEVTSERLGIYRPEEHIDNPKDYADNEDARKYDERLRGPVKQIELDIDPETGMKNYIANERGDWATSTAYIKFSLARSIHYGRMYTHGGDRKGNEEDLCEALRCLGQGLHTLEDFAAHSNYIELALREMGFHNVFPHTGTATQVHVRGKQVFPLVTGTFGMVDFFHSVLGEANDHFTQSEVNEMDLALGDAEQSSHGNSSFNALTGLLGKIPGTKELVLEAENLKQRSEAQEIANRSRGSHMGYSQSRGPGDEQPQAASAAGAAPSSGVSEFNPQETVAKIYPILAFRDKVVRKLNSIIEKIPGLEAIIDKISETLTVFIMSLLAPFIRPLINVAAKALQSGSSGVINASGKHQYEPWTDPHCTDPTHSLLSKDHFANILNEPAGLVASATLQYVAPRVLYAWQHIDVPEHEVLKDCMSIFHHPAFRNMHNEAHRTMFEAVENWSKQHGRKLDDVLSSEGVRAGRNTNGIPHTHGGGGGGFAALGGNAHGGSHGASHGHGQSHASSSGGFGSLFSQAQQQYGNQSSQSHHGSSSMPWEKLSSLPIPGMSNINKLESTLSSFSNFIPGGMPHGTSRDLDADEAGRSRSSDQPHHEHGHEHHGSHHHHHQHGY</sequence>
<feature type="region of interest" description="Disordered" evidence="1">
    <location>
        <begin position="339"/>
        <end position="382"/>
    </location>
</feature>
<feature type="compositionally biased region" description="Low complexity" evidence="1">
    <location>
        <begin position="605"/>
        <end position="645"/>
    </location>
</feature>
<dbReference type="AlphaFoldDB" id="A0A9W9PGK2"/>
<gene>
    <name evidence="3" type="ORF">N7468_001363</name>
</gene>
<feature type="region of interest" description="Disordered" evidence="1">
    <location>
        <begin position="573"/>
        <end position="652"/>
    </location>
</feature>
<feature type="region of interest" description="Disordered" evidence="1">
    <location>
        <begin position="676"/>
        <end position="722"/>
    </location>
</feature>
<evidence type="ECO:0008006" key="5">
    <source>
        <dbReference type="Google" id="ProtNLM"/>
    </source>
</evidence>
<dbReference type="InterPro" id="IPR052577">
    <property type="entry name" value="VWA7"/>
</dbReference>
<keyword evidence="2" id="KW-0732">Signal</keyword>
<feature type="chain" id="PRO_5040878469" description="HET-C domain protein HetC" evidence="2">
    <location>
        <begin position="23"/>
        <end position="722"/>
    </location>
</feature>
<feature type="compositionally biased region" description="Basic residues" evidence="1">
    <location>
        <begin position="711"/>
        <end position="722"/>
    </location>
</feature>
<organism evidence="3 4">
    <name type="scientific">Penicillium chermesinum</name>
    <dbReference type="NCBI Taxonomy" id="63820"/>
    <lineage>
        <taxon>Eukaryota</taxon>
        <taxon>Fungi</taxon>
        <taxon>Dikarya</taxon>
        <taxon>Ascomycota</taxon>
        <taxon>Pezizomycotina</taxon>
        <taxon>Eurotiomycetes</taxon>
        <taxon>Eurotiomycetidae</taxon>
        <taxon>Eurotiales</taxon>
        <taxon>Aspergillaceae</taxon>
        <taxon>Penicillium</taxon>
    </lineage>
</organism>
<evidence type="ECO:0000256" key="1">
    <source>
        <dbReference type="SAM" id="MobiDB-lite"/>
    </source>
</evidence>
<dbReference type="OrthoDB" id="2506204at2759"/>
<feature type="compositionally biased region" description="Low complexity" evidence="1">
    <location>
        <begin position="365"/>
        <end position="379"/>
    </location>
</feature>
<dbReference type="Pfam" id="PF07217">
    <property type="entry name" value="Het-C"/>
    <property type="match status" value="1"/>
</dbReference>
<comment type="caution">
    <text evidence="3">The sequence shown here is derived from an EMBL/GenBank/DDBJ whole genome shotgun (WGS) entry which is preliminary data.</text>
</comment>